<name>A0AAJ1HPR9_LIMMU</name>
<evidence type="ECO:0000256" key="1">
    <source>
        <dbReference type="SAM" id="MobiDB-lite"/>
    </source>
</evidence>
<feature type="region of interest" description="Disordered" evidence="1">
    <location>
        <begin position="23"/>
        <end position="111"/>
    </location>
</feature>
<reference evidence="2" key="1">
    <citation type="submission" date="2023-01" db="EMBL/GenBank/DDBJ databases">
        <title>Genome analysis of 13 Lactobacillus isolated from gut of wild boar.</title>
        <authorList>
            <person name="Papp P."/>
            <person name="Libisch B."/>
            <person name="Nagy T."/>
            <person name="Olasz F."/>
        </authorList>
    </citation>
    <scope>NUCLEOTIDE SEQUENCE</scope>
    <source>
        <strain evidence="2">F108</strain>
    </source>
</reference>
<gene>
    <name evidence="2" type="ORF">PO158_09195</name>
</gene>
<organism evidence="2 3">
    <name type="scientific">Limosilactobacillus mucosae</name>
    <name type="common">Lactobacillus mucosae</name>
    <dbReference type="NCBI Taxonomy" id="97478"/>
    <lineage>
        <taxon>Bacteria</taxon>
        <taxon>Bacillati</taxon>
        <taxon>Bacillota</taxon>
        <taxon>Bacilli</taxon>
        <taxon>Lactobacillales</taxon>
        <taxon>Lactobacillaceae</taxon>
        <taxon>Limosilactobacillus</taxon>
    </lineage>
</organism>
<dbReference type="Proteomes" id="UP001218021">
    <property type="component" value="Unassembled WGS sequence"/>
</dbReference>
<evidence type="ECO:0000313" key="2">
    <source>
        <dbReference type="EMBL" id="MDC2828454.1"/>
    </source>
</evidence>
<protein>
    <submittedName>
        <fullName evidence="2">Uncharacterized protein</fullName>
    </submittedName>
</protein>
<feature type="compositionally biased region" description="Acidic residues" evidence="1">
    <location>
        <begin position="59"/>
        <end position="82"/>
    </location>
</feature>
<dbReference type="EMBL" id="JAQOND010000032">
    <property type="protein sequence ID" value="MDC2828454.1"/>
    <property type="molecule type" value="Genomic_DNA"/>
</dbReference>
<dbReference type="AlphaFoldDB" id="A0AAJ1HPR9"/>
<accession>A0AAJ1HPR9</accession>
<proteinExistence type="predicted"/>
<comment type="caution">
    <text evidence="2">The sequence shown here is derived from an EMBL/GenBank/DDBJ whole genome shotgun (WGS) entry which is preliminary data.</text>
</comment>
<sequence length="447" mass="50719">MAEEKNRQQSALDAFALMKEAANEAKGLSASEEPEMTAEEKEQAELVAAEMADLTDAQTEIEEKQEAEEENTNTSSETDESNNDLPTQIKDPMAPDSNLAASAEDQKNSAPDFLENAERIPYSLQEEVMDWRRRLNNELVPENLVYATAVEATNYHFDGKDLYMLKMELANGAPIYIRPKEAGNNFLHISSTIGQTIKIAIDELITVPNSVDSEGHQEYIAMGSIRQAEFVIAGVIYQQLGKTKDDTTIKNRKPLEETRVGRIVRVLDRPYPGMLFIEYEGMTFGMLANNFYYRSYREPLTEVAQTGNQIRFKIEDINLRHYEDLTSVEDAVSRGRETPTGIFYQVMTTSLPFRENPDDKVRRLYKDKSQFLAHIVSVHPVKGILVEIERGWWIKGHYNPAYLNFNPTVLDAAENTPVYGTITDVDFKNHRGRFEILGFPRGVAKPK</sequence>
<dbReference type="RefSeq" id="WP_272207404.1">
    <property type="nucleotide sequence ID" value="NZ_JAQONC010000001.1"/>
</dbReference>
<evidence type="ECO:0000313" key="3">
    <source>
        <dbReference type="Proteomes" id="UP001218021"/>
    </source>
</evidence>